<dbReference type="PANTHER" id="PTHR10963">
    <property type="entry name" value="GLYCOSYL HYDROLASE-RELATED"/>
    <property type="match status" value="1"/>
</dbReference>
<dbReference type="EMBL" id="CAJNOV010010821">
    <property type="protein sequence ID" value="CAF1423430.1"/>
    <property type="molecule type" value="Genomic_DNA"/>
</dbReference>
<protein>
    <recommendedName>
        <fullName evidence="2">GH16 domain-containing protein</fullName>
    </recommendedName>
</protein>
<dbReference type="AlphaFoldDB" id="A0A815MF07"/>
<proteinExistence type="inferred from homology"/>
<dbReference type="GO" id="GO:0005975">
    <property type="term" value="P:carbohydrate metabolic process"/>
    <property type="evidence" value="ECO:0007669"/>
    <property type="project" value="InterPro"/>
</dbReference>
<evidence type="ECO:0000313" key="3">
    <source>
        <dbReference type="EMBL" id="CAF1423430.1"/>
    </source>
</evidence>
<dbReference type="SUPFAM" id="SSF49899">
    <property type="entry name" value="Concanavalin A-like lectins/glucanases"/>
    <property type="match status" value="1"/>
</dbReference>
<gene>
    <name evidence="3" type="ORF">CJN711_LOCUS23142</name>
</gene>
<feature type="domain" description="GH16" evidence="2">
    <location>
        <begin position="89"/>
        <end position="317"/>
    </location>
</feature>
<sequence length="317" mass="36931">MDEDLRTPNTLTTVKLEMFMQRHQVNLNNQNRQHYAMFRTKFNTIDTTINQTSTVSSTFRSLLEFCSIEQFHHRILLISSHLKRRPLMPGFSFAPVLRENTFSHDGPVDRNKWDFDTGTGGIGWGNQEAQYYTDRIENARYQGQRLIIEARREDYGGQRFTSARLKSKHAWTYGRLQTKAKLPSGRGLWPAIWMLPQTQSYGNAYWPDNGEIDLMEQVGFDPNRIVSSVHTAAFNHMKNSQPTNGVQVHDACNDFKIYTLDWTSDKLEMFVGDDNNPFFQRVLTWERKGQNWEGWPFDKNFFILLNIAVGGSWQVLC</sequence>
<dbReference type="PROSITE" id="PS51762">
    <property type="entry name" value="GH16_2"/>
    <property type="match status" value="1"/>
</dbReference>
<dbReference type="InterPro" id="IPR013320">
    <property type="entry name" value="ConA-like_dom_sf"/>
</dbReference>
<dbReference type="Gene3D" id="2.60.120.200">
    <property type="match status" value="1"/>
</dbReference>
<dbReference type="InterPro" id="IPR050546">
    <property type="entry name" value="Glycosyl_Hydrlase_16"/>
</dbReference>
<dbReference type="PANTHER" id="PTHR10963:SF55">
    <property type="entry name" value="GLYCOSIDE HYDROLASE FAMILY 16 PROTEIN"/>
    <property type="match status" value="1"/>
</dbReference>
<name>A0A815MF07_9BILA</name>
<dbReference type="CDD" id="cd08023">
    <property type="entry name" value="GH16_laminarinase_like"/>
    <property type="match status" value="1"/>
</dbReference>
<comment type="similarity">
    <text evidence="1">Belongs to the glycosyl hydrolase 16 family.</text>
</comment>
<evidence type="ECO:0000259" key="2">
    <source>
        <dbReference type="PROSITE" id="PS51762"/>
    </source>
</evidence>
<organism evidence="3 4">
    <name type="scientific">Rotaria magnacalcarata</name>
    <dbReference type="NCBI Taxonomy" id="392030"/>
    <lineage>
        <taxon>Eukaryota</taxon>
        <taxon>Metazoa</taxon>
        <taxon>Spiralia</taxon>
        <taxon>Gnathifera</taxon>
        <taxon>Rotifera</taxon>
        <taxon>Eurotatoria</taxon>
        <taxon>Bdelloidea</taxon>
        <taxon>Philodinida</taxon>
        <taxon>Philodinidae</taxon>
        <taxon>Rotaria</taxon>
    </lineage>
</organism>
<reference evidence="3" key="1">
    <citation type="submission" date="2021-02" db="EMBL/GenBank/DDBJ databases">
        <authorList>
            <person name="Nowell W R."/>
        </authorList>
    </citation>
    <scope>NUCLEOTIDE SEQUENCE</scope>
</reference>
<dbReference type="InterPro" id="IPR000757">
    <property type="entry name" value="Beta-glucanase-like"/>
</dbReference>
<dbReference type="GO" id="GO:0004553">
    <property type="term" value="F:hydrolase activity, hydrolyzing O-glycosyl compounds"/>
    <property type="evidence" value="ECO:0007669"/>
    <property type="project" value="InterPro"/>
</dbReference>
<accession>A0A815MF07</accession>
<evidence type="ECO:0000313" key="4">
    <source>
        <dbReference type="Proteomes" id="UP000663855"/>
    </source>
</evidence>
<dbReference type="Proteomes" id="UP000663855">
    <property type="component" value="Unassembled WGS sequence"/>
</dbReference>
<evidence type="ECO:0000256" key="1">
    <source>
        <dbReference type="ARBA" id="ARBA00006865"/>
    </source>
</evidence>
<dbReference type="Pfam" id="PF00722">
    <property type="entry name" value="Glyco_hydro_16"/>
    <property type="match status" value="1"/>
</dbReference>
<comment type="caution">
    <text evidence="3">The sequence shown here is derived from an EMBL/GenBank/DDBJ whole genome shotgun (WGS) entry which is preliminary data.</text>
</comment>